<keyword evidence="2" id="KW-1185">Reference proteome</keyword>
<proteinExistence type="predicted"/>
<evidence type="ECO:0000313" key="1">
    <source>
        <dbReference type="EMBL" id="WPL18960.1"/>
    </source>
</evidence>
<evidence type="ECO:0000313" key="2">
    <source>
        <dbReference type="Proteomes" id="UP001432180"/>
    </source>
</evidence>
<protein>
    <submittedName>
        <fullName evidence="1">Uncharacterized protein</fullName>
    </submittedName>
</protein>
<accession>A0ABZ0SF17</accession>
<dbReference type="RefSeq" id="WP_328984697.1">
    <property type="nucleotide sequence ID" value="NZ_CP121472.1"/>
</dbReference>
<dbReference type="Proteomes" id="UP001432180">
    <property type="component" value="Chromosome"/>
</dbReference>
<gene>
    <name evidence="1" type="ORF">Thiowin_04060</name>
</gene>
<reference evidence="1 2" key="1">
    <citation type="journal article" date="2023" name="Microorganisms">
        <title>Thiorhodovibrio frisius and Trv. litoralis spp. nov., Two Novel Members from a Clade of Fastidious Purple Sulfur Bacteria That Exhibit Unique Red-Shifted Light-Harvesting Capabilities.</title>
        <authorList>
            <person name="Methner A."/>
            <person name="Kuzyk S.B."/>
            <person name="Petersen J."/>
            <person name="Bauer S."/>
            <person name="Brinkmann H."/>
            <person name="Sichau K."/>
            <person name="Wanner G."/>
            <person name="Wolf J."/>
            <person name="Neumann-Schaal M."/>
            <person name="Henke P."/>
            <person name="Tank M."/>
            <person name="Sproer C."/>
            <person name="Bunk B."/>
            <person name="Overmann J."/>
        </authorList>
    </citation>
    <scope>NUCLEOTIDE SEQUENCE [LARGE SCALE GENOMIC DNA]</scope>
    <source>
        <strain evidence="1 2">DSM 6702</strain>
    </source>
</reference>
<sequence>MVSVPNAMAISHALFMAAEAKRARLDRHLNRLHRRALADLSRFLGDEVRFFDGRFVSLEQVPF</sequence>
<name>A0ABZ0SF17_9GAMM</name>
<dbReference type="EMBL" id="CP121472">
    <property type="protein sequence ID" value="WPL18960.1"/>
    <property type="molecule type" value="Genomic_DNA"/>
</dbReference>
<organism evidence="1 2">
    <name type="scientific">Thiorhodovibrio winogradskyi</name>
    <dbReference type="NCBI Taxonomy" id="77007"/>
    <lineage>
        <taxon>Bacteria</taxon>
        <taxon>Pseudomonadati</taxon>
        <taxon>Pseudomonadota</taxon>
        <taxon>Gammaproteobacteria</taxon>
        <taxon>Chromatiales</taxon>
        <taxon>Chromatiaceae</taxon>
        <taxon>Thiorhodovibrio</taxon>
    </lineage>
</organism>